<dbReference type="EMBL" id="QXFX01000082">
    <property type="protein sequence ID" value="KAE9133332.1"/>
    <property type="molecule type" value="Genomic_DNA"/>
</dbReference>
<evidence type="ECO:0000313" key="15">
    <source>
        <dbReference type="Proteomes" id="UP000488956"/>
    </source>
</evidence>
<dbReference type="EMBL" id="QXGA01000160">
    <property type="protein sequence ID" value="KAE9151129.1"/>
    <property type="molecule type" value="Genomic_DNA"/>
</dbReference>
<proteinExistence type="predicted"/>
<name>A0A6A3UHY3_9STRA</name>
<dbReference type="EMBL" id="QXGD01000216">
    <property type="protein sequence ID" value="KAE9247423.1"/>
    <property type="molecule type" value="Genomic_DNA"/>
</dbReference>
<keyword evidence="10" id="KW-1185">Reference proteome</keyword>
<dbReference type="EMBL" id="QXGF01000098">
    <property type="protein sequence ID" value="KAE8946958.1"/>
    <property type="molecule type" value="Genomic_DNA"/>
</dbReference>
<evidence type="ECO:0000313" key="10">
    <source>
        <dbReference type="Proteomes" id="UP000433483"/>
    </source>
</evidence>
<sequence>MGCVASKPAPPSPAPVSAPSAQATAQLPSESSTAPHNHAEHSKPPTDALLKLAMEADDQVEEVRVEQDSTILEPTYRTPCGEAPVKQLLHSPSTDQTSKPTSYHQTGKAPDRELCRCHLDRDQMWVEVRCQRFYLCSSLKSQERQVGYQVHHHEDEVDPFPMGIELLKAAVAPFPAVLYQLQAEGDDRYT</sequence>
<dbReference type="AlphaFoldDB" id="A0A6A3UHY3"/>
<evidence type="ECO:0000313" key="14">
    <source>
        <dbReference type="Proteomes" id="UP000441208"/>
    </source>
</evidence>
<evidence type="ECO:0000313" key="4">
    <source>
        <dbReference type="EMBL" id="KAE9133904.1"/>
    </source>
</evidence>
<dbReference type="EMBL" id="QXGB01000091">
    <property type="protein sequence ID" value="KAE9231271.1"/>
    <property type="molecule type" value="Genomic_DNA"/>
</dbReference>
<evidence type="ECO:0000313" key="11">
    <source>
        <dbReference type="Proteomes" id="UP000437068"/>
    </source>
</evidence>
<feature type="compositionally biased region" description="Polar residues" evidence="1">
    <location>
        <begin position="90"/>
        <end position="105"/>
    </location>
</feature>
<evidence type="ECO:0000313" key="9">
    <source>
        <dbReference type="Proteomes" id="UP000429523"/>
    </source>
</evidence>
<dbReference type="EMBL" id="QXGE01000104">
    <property type="protein sequence ID" value="KAE9324637.1"/>
    <property type="molecule type" value="Genomic_DNA"/>
</dbReference>
<evidence type="ECO:0000256" key="1">
    <source>
        <dbReference type="SAM" id="MobiDB-lite"/>
    </source>
</evidence>
<dbReference type="OrthoDB" id="10290525at2759"/>
<evidence type="ECO:0000313" key="8">
    <source>
        <dbReference type="EMBL" id="KAE9324637.1"/>
    </source>
</evidence>
<dbReference type="Proteomes" id="UP000488956">
    <property type="component" value="Unassembled WGS sequence"/>
</dbReference>
<evidence type="ECO:0000313" key="5">
    <source>
        <dbReference type="EMBL" id="KAE9151129.1"/>
    </source>
</evidence>
<evidence type="ECO:0000313" key="13">
    <source>
        <dbReference type="Proteomes" id="UP000440732"/>
    </source>
</evidence>
<comment type="caution">
    <text evidence="5">The sequence shown here is derived from an EMBL/GenBank/DDBJ whole genome shotgun (WGS) entry which is preliminary data.</text>
</comment>
<dbReference type="Proteomes" id="UP000440732">
    <property type="component" value="Unassembled WGS sequence"/>
</dbReference>
<feature type="region of interest" description="Disordered" evidence="1">
    <location>
        <begin position="1"/>
        <end position="109"/>
    </location>
</feature>
<protein>
    <submittedName>
        <fullName evidence="5">Uncharacterized protein</fullName>
    </submittedName>
</protein>
<accession>A0A6A3UHY3</accession>
<dbReference type="Proteomes" id="UP000437068">
    <property type="component" value="Unassembled WGS sequence"/>
</dbReference>
<organism evidence="5 13">
    <name type="scientific">Phytophthora fragariae</name>
    <dbReference type="NCBI Taxonomy" id="53985"/>
    <lineage>
        <taxon>Eukaryota</taxon>
        <taxon>Sar</taxon>
        <taxon>Stramenopiles</taxon>
        <taxon>Oomycota</taxon>
        <taxon>Peronosporomycetes</taxon>
        <taxon>Peronosporales</taxon>
        <taxon>Peronosporaceae</taxon>
        <taxon>Phytophthora</taxon>
    </lineage>
</organism>
<dbReference type="Proteomes" id="UP000441208">
    <property type="component" value="Unassembled WGS sequence"/>
</dbReference>
<dbReference type="Proteomes" id="UP000440367">
    <property type="component" value="Unassembled WGS sequence"/>
</dbReference>
<dbReference type="EMBL" id="QXFZ01000091">
    <property type="protein sequence ID" value="KAE9133904.1"/>
    <property type="molecule type" value="Genomic_DNA"/>
</dbReference>
<feature type="compositionally biased region" description="Polar residues" evidence="1">
    <location>
        <begin position="24"/>
        <end position="35"/>
    </location>
</feature>
<evidence type="ECO:0000313" key="2">
    <source>
        <dbReference type="EMBL" id="KAE8946958.1"/>
    </source>
</evidence>
<gene>
    <name evidence="8" type="ORF">PF001_g3334</name>
    <name evidence="7" type="ORF">PF002_g6282</name>
    <name evidence="6" type="ORF">PF005_g3152</name>
    <name evidence="5" type="ORF">PF006_g4553</name>
    <name evidence="4" type="ORF">PF007_g3166</name>
    <name evidence="2" type="ORF">PF009_g3433</name>
    <name evidence="3" type="ORF">PF010_g2856</name>
</gene>
<reference evidence="9 10" key="1">
    <citation type="submission" date="2018-08" db="EMBL/GenBank/DDBJ databases">
        <title>Genomic investigation of the strawberry pathogen Phytophthora fragariae indicates pathogenicity is determined by transcriptional variation in three key races.</title>
        <authorList>
            <person name="Adams T.M."/>
            <person name="Armitage A.D."/>
            <person name="Sobczyk M.K."/>
            <person name="Bates H.J."/>
            <person name="Dunwell J.M."/>
            <person name="Nellist C.F."/>
            <person name="Harrison R.J."/>
        </authorList>
    </citation>
    <scope>NUCLEOTIDE SEQUENCE [LARGE SCALE GENOMIC DNA]</scope>
    <source>
        <strain evidence="8 11">A4</strain>
        <strain evidence="7 12">BC-1</strain>
        <strain evidence="6 10">NOV-27</strain>
        <strain evidence="5 13">NOV-5</strain>
        <strain evidence="4 14">NOV-71</strain>
        <strain evidence="2 9">NOV-9</strain>
        <strain evidence="3 15">ONT-3</strain>
    </source>
</reference>
<dbReference type="Proteomes" id="UP000433483">
    <property type="component" value="Unassembled WGS sequence"/>
</dbReference>
<evidence type="ECO:0000313" key="12">
    <source>
        <dbReference type="Proteomes" id="UP000440367"/>
    </source>
</evidence>
<dbReference type="Proteomes" id="UP000429523">
    <property type="component" value="Unassembled WGS sequence"/>
</dbReference>
<evidence type="ECO:0000313" key="6">
    <source>
        <dbReference type="EMBL" id="KAE9231271.1"/>
    </source>
</evidence>
<evidence type="ECO:0000313" key="3">
    <source>
        <dbReference type="EMBL" id="KAE9133332.1"/>
    </source>
</evidence>
<evidence type="ECO:0000313" key="7">
    <source>
        <dbReference type="EMBL" id="KAE9247423.1"/>
    </source>
</evidence>